<evidence type="ECO:0000313" key="2">
    <source>
        <dbReference type="EMBL" id="ACZ89077.1"/>
    </source>
</evidence>
<dbReference type="AlphaFoldDB" id="D2B071"/>
<protein>
    <submittedName>
        <fullName evidence="2">Uncharacterized protein</fullName>
    </submittedName>
</protein>
<sequence length="36" mass="3927">MEERLEPLRLTRLPGPGSTPVPGAGAAKDVERSRPW</sequence>
<proteinExistence type="predicted"/>
<accession>D2B071</accession>
<name>D2B071_STRRD</name>
<reference evidence="2 3" key="1">
    <citation type="journal article" date="2010" name="Stand. Genomic Sci.">
        <title>Complete genome sequence of Streptosporangium roseum type strain (NI 9100).</title>
        <authorList>
            <person name="Nolan M."/>
            <person name="Sikorski J."/>
            <person name="Jando M."/>
            <person name="Lucas S."/>
            <person name="Lapidus A."/>
            <person name="Glavina Del Rio T."/>
            <person name="Chen F."/>
            <person name="Tice H."/>
            <person name="Pitluck S."/>
            <person name="Cheng J.F."/>
            <person name="Chertkov O."/>
            <person name="Sims D."/>
            <person name="Meincke L."/>
            <person name="Brettin T."/>
            <person name="Han C."/>
            <person name="Detter J.C."/>
            <person name="Bruce D."/>
            <person name="Goodwin L."/>
            <person name="Land M."/>
            <person name="Hauser L."/>
            <person name="Chang Y.J."/>
            <person name="Jeffries C.D."/>
            <person name="Ivanova N."/>
            <person name="Mavromatis K."/>
            <person name="Mikhailova N."/>
            <person name="Chen A."/>
            <person name="Palaniappan K."/>
            <person name="Chain P."/>
            <person name="Rohde M."/>
            <person name="Goker M."/>
            <person name="Bristow J."/>
            <person name="Eisen J.A."/>
            <person name="Markowitz V."/>
            <person name="Hugenholtz P."/>
            <person name="Kyrpides N.C."/>
            <person name="Klenk H.P."/>
        </authorList>
    </citation>
    <scope>NUCLEOTIDE SEQUENCE [LARGE SCALE GENOMIC DNA]</scope>
    <source>
        <strain evidence="3">ATCC 12428 / DSM 43021 / JCM 3005 / NI 9100</strain>
    </source>
</reference>
<dbReference type="EMBL" id="CP001814">
    <property type="protein sequence ID" value="ACZ89077.1"/>
    <property type="molecule type" value="Genomic_DNA"/>
</dbReference>
<feature type="region of interest" description="Disordered" evidence="1">
    <location>
        <begin position="1"/>
        <end position="36"/>
    </location>
</feature>
<evidence type="ECO:0000256" key="1">
    <source>
        <dbReference type="SAM" id="MobiDB-lite"/>
    </source>
</evidence>
<dbReference type="KEGG" id="sro:Sros_6356"/>
<dbReference type="HOGENOM" id="CLU_3358861_0_0_11"/>
<gene>
    <name evidence="2" type="ordered locus">Sros_6356</name>
</gene>
<dbReference type="STRING" id="479432.Sros_6356"/>
<keyword evidence="3" id="KW-1185">Reference proteome</keyword>
<evidence type="ECO:0000313" key="3">
    <source>
        <dbReference type="Proteomes" id="UP000002029"/>
    </source>
</evidence>
<organism evidence="2 3">
    <name type="scientific">Streptosporangium roseum (strain ATCC 12428 / DSM 43021 / JCM 3005 / KCTC 9067 / NCIMB 10171 / NRRL 2505 / NI 9100)</name>
    <dbReference type="NCBI Taxonomy" id="479432"/>
    <lineage>
        <taxon>Bacteria</taxon>
        <taxon>Bacillati</taxon>
        <taxon>Actinomycetota</taxon>
        <taxon>Actinomycetes</taxon>
        <taxon>Streptosporangiales</taxon>
        <taxon>Streptosporangiaceae</taxon>
        <taxon>Streptosporangium</taxon>
    </lineage>
</organism>
<dbReference type="Proteomes" id="UP000002029">
    <property type="component" value="Chromosome"/>
</dbReference>